<keyword evidence="3" id="KW-1185">Reference proteome</keyword>
<evidence type="ECO:0000313" key="3">
    <source>
        <dbReference type="Proteomes" id="UP000450000"/>
    </source>
</evidence>
<dbReference type="Pfam" id="PF19650">
    <property type="entry name" value="DUF6153"/>
    <property type="match status" value="1"/>
</dbReference>
<dbReference type="InterPro" id="IPR046151">
    <property type="entry name" value="DUF6153"/>
</dbReference>
<evidence type="ECO:0008006" key="4">
    <source>
        <dbReference type="Google" id="ProtNLM"/>
    </source>
</evidence>
<dbReference type="AlphaFoldDB" id="A0A6N7KV52"/>
<comment type="caution">
    <text evidence="2">The sequence shown here is derived from an EMBL/GenBank/DDBJ whole genome shotgun (WGS) entry which is preliminary data.</text>
</comment>
<dbReference type="Proteomes" id="UP000450000">
    <property type="component" value="Unassembled WGS sequence"/>
</dbReference>
<feature type="region of interest" description="Disordered" evidence="1">
    <location>
        <begin position="56"/>
        <end position="76"/>
    </location>
</feature>
<evidence type="ECO:0000313" key="2">
    <source>
        <dbReference type="EMBL" id="MQS15512.1"/>
    </source>
</evidence>
<dbReference type="RefSeq" id="WP_153465075.1">
    <property type="nucleotide sequence ID" value="NZ_WBOF01000001.1"/>
</dbReference>
<sequence>MSRRHQRRPGVARLLAVCVVLLGLFLMHGLPSAGAEGCHSGGMAVAAAMPDTAISDVSDGGNQATAPADTQPAVHHGGDVRSAGALCLSTQGRDRITLPAAALVASIPVWGGAWLPPRRVTALFTGRRRGPPTGGRELLHQVCIART</sequence>
<name>A0A6N7KV52_9ACTN</name>
<evidence type="ECO:0000256" key="1">
    <source>
        <dbReference type="SAM" id="MobiDB-lite"/>
    </source>
</evidence>
<dbReference type="EMBL" id="WBOF01000001">
    <property type="protein sequence ID" value="MQS15512.1"/>
    <property type="molecule type" value="Genomic_DNA"/>
</dbReference>
<gene>
    <name evidence="2" type="ORF">F7Q99_25385</name>
</gene>
<protein>
    <recommendedName>
        <fullName evidence="4">Secreted protein</fullName>
    </recommendedName>
</protein>
<accession>A0A6N7KV52</accession>
<proteinExistence type="predicted"/>
<organism evidence="2 3">
    <name type="scientific">Streptomyces kaniharaensis</name>
    <dbReference type="NCBI Taxonomy" id="212423"/>
    <lineage>
        <taxon>Bacteria</taxon>
        <taxon>Bacillati</taxon>
        <taxon>Actinomycetota</taxon>
        <taxon>Actinomycetes</taxon>
        <taxon>Kitasatosporales</taxon>
        <taxon>Streptomycetaceae</taxon>
        <taxon>Streptomyces</taxon>
    </lineage>
</organism>
<reference evidence="2 3" key="1">
    <citation type="submission" date="2019-09" db="EMBL/GenBank/DDBJ databases">
        <title>Genome Sequences of Streptomyces kaniharaensis ATCC 21070.</title>
        <authorList>
            <person name="Zhu W."/>
            <person name="De Crecy-Lagard V."/>
            <person name="Richards N.G."/>
        </authorList>
    </citation>
    <scope>NUCLEOTIDE SEQUENCE [LARGE SCALE GENOMIC DNA]</scope>
    <source>
        <strain evidence="2 3">SF-557</strain>
    </source>
</reference>